<dbReference type="Gene3D" id="3.30.160.60">
    <property type="entry name" value="Classic Zinc Finger"/>
    <property type="match status" value="3"/>
</dbReference>
<evidence type="ECO:0000313" key="13">
    <source>
        <dbReference type="Proteomes" id="UP000502823"/>
    </source>
</evidence>
<dbReference type="PANTHER" id="PTHR16515:SF66">
    <property type="entry name" value="C2H2-TYPE DOMAIN-CONTAINING PROTEIN"/>
    <property type="match status" value="1"/>
</dbReference>
<dbReference type="SUPFAM" id="SSF57667">
    <property type="entry name" value="beta-beta-alpha zinc fingers"/>
    <property type="match status" value="2"/>
</dbReference>
<feature type="domain" description="C2H2-type" evidence="10">
    <location>
        <begin position="522"/>
        <end position="549"/>
    </location>
</feature>
<dbReference type="InParanoid" id="A0A6L2P7N2"/>
<feature type="region of interest" description="Disordered" evidence="9">
    <location>
        <begin position="228"/>
        <end position="266"/>
    </location>
</feature>
<feature type="domain" description="C2H2-type" evidence="10">
    <location>
        <begin position="580"/>
        <end position="608"/>
    </location>
</feature>
<dbReference type="Proteomes" id="UP000502823">
    <property type="component" value="Unassembled WGS sequence"/>
</dbReference>
<gene>
    <name evidence="12" type="ORF">Cfor_07834</name>
</gene>
<evidence type="ECO:0000256" key="2">
    <source>
        <dbReference type="ARBA" id="ARBA00022723"/>
    </source>
</evidence>
<evidence type="ECO:0008006" key="14">
    <source>
        <dbReference type="Google" id="ProtNLM"/>
    </source>
</evidence>
<keyword evidence="3" id="KW-0677">Repeat</keyword>
<evidence type="ECO:0000259" key="11">
    <source>
        <dbReference type="PROSITE" id="PS51915"/>
    </source>
</evidence>
<keyword evidence="4 7" id="KW-0863">Zinc-finger</keyword>
<feature type="compositionally biased region" description="Polar residues" evidence="9">
    <location>
        <begin position="383"/>
        <end position="443"/>
    </location>
</feature>
<keyword evidence="6" id="KW-0539">Nucleus</keyword>
<evidence type="ECO:0000256" key="9">
    <source>
        <dbReference type="SAM" id="MobiDB-lite"/>
    </source>
</evidence>
<dbReference type="EMBL" id="BLKM01003281">
    <property type="protein sequence ID" value="GFG28184.1"/>
    <property type="molecule type" value="Genomic_DNA"/>
</dbReference>
<sequence>MVFICRLCGKCENDSLGIAIFGEQGVKEALAYKIKLSLDISVFEYDPLPKYICDCCLGKLVTTFTFQESCRRVQILLREHFLSSKTWSLNATTSTAGVEQLQNESRHRIADETPVQESTLHIVKDASYSHISETSYNQNEISEICIEENHGDLINEVLTPSDLSNVQTQPSLVSAEPAVDNIQTENNSRPQLEQPQAETQLTICGEPFNFSTFLRNGVLEELVQAVGNKGSKKANTRKTKKPPKNISARQKQKTSIGLEPPPPNGPIQRNNLVSTVANVAVVQQSVNRPVSSGVASCEASEVRKSCTGTSVGNSAETVHIEEVVVRPSVYIGPGAYETPQIVALVNVQEHTPTSQLEDTESDSNNTLKIVDVFSVHEISSTSTPEFVTSTLQSPSTRNWHSPSPTEERSNSLPSSTCSMQSSSKNPSTIRNWHTPVPASNPQKASRKKEKVIDSGSTSNSMSLPEEEDEVLVVEIVKANKDSIAQHWERCPSGFICKFCNKQYKRLNRCENHIRIHLGVKPYECRICKRRYHKRRLLNEHYSFHTGKKLYQCKKCDKSFRYRKNFKSHAESHVEEFSSSYLCEICNKKFQLQFDYWSHKTSKHVIVDPQMAEVE</sequence>
<dbReference type="Pfam" id="PF07776">
    <property type="entry name" value="zf-AD"/>
    <property type="match status" value="1"/>
</dbReference>
<evidence type="ECO:0000256" key="7">
    <source>
        <dbReference type="PROSITE-ProRule" id="PRU00042"/>
    </source>
</evidence>
<keyword evidence="5 8" id="KW-0862">Zinc</keyword>
<dbReference type="PROSITE" id="PS50157">
    <property type="entry name" value="ZINC_FINGER_C2H2_2"/>
    <property type="match status" value="4"/>
</dbReference>
<protein>
    <recommendedName>
        <fullName evidence="14">Protein krueppel</fullName>
    </recommendedName>
</protein>
<feature type="binding site" evidence="8">
    <location>
        <position position="5"/>
    </location>
    <ligand>
        <name>Zn(2+)</name>
        <dbReference type="ChEBI" id="CHEBI:29105"/>
    </ligand>
</feature>
<organism evidence="12 13">
    <name type="scientific">Coptotermes formosanus</name>
    <name type="common">Formosan subterranean termite</name>
    <dbReference type="NCBI Taxonomy" id="36987"/>
    <lineage>
        <taxon>Eukaryota</taxon>
        <taxon>Metazoa</taxon>
        <taxon>Ecdysozoa</taxon>
        <taxon>Arthropoda</taxon>
        <taxon>Hexapoda</taxon>
        <taxon>Insecta</taxon>
        <taxon>Pterygota</taxon>
        <taxon>Neoptera</taxon>
        <taxon>Polyneoptera</taxon>
        <taxon>Dictyoptera</taxon>
        <taxon>Blattodea</taxon>
        <taxon>Blattoidea</taxon>
        <taxon>Termitoidae</taxon>
        <taxon>Rhinotermitidae</taxon>
        <taxon>Coptotermes</taxon>
    </lineage>
</organism>
<feature type="binding site" evidence="8">
    <location>
        <position position="53"/>
    </location>
    <ligand>
        <name>Zn(2+)</name>
        <dbReference type="ChEBI" id="CHEBI:29105"/>
    </ligand>
</feature>
<feature type="domain" description="ZAD" evidence="11">
    <location>
        <begin position="3"/>
        <end position="80"/>
    </location>
</feature>
<dbReference type="GO" id="GO:0008270">
    <property type="term" value="F:zinc ion binding"/>
    <property type="evidence" value="ECO:0007669"/>
    <property type="project" value="UniProtKB-UniRule"/>
</dbReference>
<proteinExistence type="predicted"/>
<dbReference type="InterPro" id="IPR012934">
    <property type="entry name" value="Znf_AD"/>
</dbReference>
<feature type="domain" description="C2H2-type" evidence="10">
    <location>
        <begin position="494"/>
        <end position="521"/>
    </location>
</feature>
<dbReference type="SMART" id="SM00355">
    <property type="entry name" value="ZnF_C2H2"/>
    <property type="match status" value="4"/>
</dbReference>
<comment type="subcellular location">
    <subcellularLocation>
        <location evidence="1">Nucleus</location>
    </subcellularLocation>
</comment>
<keyword evidence="13" id="KW-1185">Reference proteome</keyword>
<evidence type="ECO:0000259" key="10">
    <source>
        <dbReference type="PROSITE" id="PS50157"/>
    </source>
</evidence>
<dbReference type="Gene3D" id="3.40.1800.20">
    <property type="match status" value="1"/>
</dbReference>
<evidence type="ECO:0000256" key="8">
    <source>
        <dbReference type="PROSITE-ProRule" id="PRU01263"/>
    </source>
</evidence>
<feature type="domain" description="C2H2-type" evidence="10">
    <location>
        <begin position="550"/>
        <end position="577"/>
    </location>
</feature>
<evidence type="ECO:0000313" key="12">
    <source>
        <dbReference type="EMBL" id="GFG28184.1"/>
    </source>
</evidence>
<evidence type="ECO:0000256" key="4">
    <source>
        <dbReference type="ARBA" id="ARBA00022771"/>
    </source>
</evidence>
<dbReference type="AlphaFoldDB" id="A0A6L2P7N2"/>
<dbReference type="OrthoDB" id="6077919at2759"/>
<feature type="compositionally biased region" description="Basic residues" evidence="9">
    <location>
        <begin position="230"/>
        <end position="243"/>
    </location>
</feature>
<dbReference type="PROSITE" id="PS51915">
    <property type="entry name" value="ZAD"/>
    <property type="match status" value="1"/>
</dbReference>
<evidence type="ECO:0000256" key="5">
    <source>
        <dbReference type="ARBA" id="ARBA00022833"/>
    </source>
</evidence>
<dbReference type="PROSITE" id="PS00028">
    <property type="entry name" value="ZINC_FINGER_C2H2_1"/>
    <property type="match status" value="4"/>
</dbReference>
<dbReference type="InterPro" id="IPR013087">
    <property type="entry name" value="Znf_C2H2_type"/>
</dbReference>
<dbReference type="GO" id="GO:0010468">
    <property type="term" value="P:regulation of gene expression"/>
    <property type="evidence" value="ECO:0007669"/>
    <property type="project" value="TreeGrafter"/>
</dbReference>
<dbReference type="GO" id="GO:0005634">
    <property type="term" value="C:nucleus"/>
    <property type="evidence" value="ECO:0007669"/>
    <property type="project" value="UniProtKB-SubCell"/>
</dbReference>
<name>A0A6L2P7N2_COPFO</name>
<reference evidence="13" key="1">
    <citation type="submission" date="2020-01" db="EMBL/GenBank/DDBJ databases">
        <title>Draft genome sequence of the Termite Coptotermes fromosanus.</title>
        <authorList>
            <person name="Itakura S."/>
            <person name="Yosikawa Y."/>
            <person name="Umezawa K."/>
        </authorList>
    </citation>
    <scope>NUCLEOTIDE SEQUENCE [LARGE SCALE GENOMIC DNA]</scope>
</reference>
<evidence type="ECO:0000256" key="6">
    <source>
        <dbReference type="ARBA" id="ARBA00023242"/>
    </source>
</evidence>
<dbReference type="PANTHER" id="PTHR16515">
    <property type="entry name" value="PR DOMAIN ZINC FINGER PROTEIN"/>
    <property type="match status" value="1"/>
</dbReference>
<dbReference type="SUPFAM" id="SSF57716">
    <property type="entry name" value="Glucocorticoid receptor-like (DNA-binding domain)"/>
    <property type="match status" value="1"/>
</dbReference>
<keyword evidence="2 8" id="KW-0479">Metal-binding</keyword>
<accession>A0A6L2P7N2</accession>
<evidence type="ECO:0000256" key="1">
    <source>
        <dbReference type="ARBA" id="ARBA00004123"/>
    </source>
</evidence>
<feature type="region of interest" description="Disordered" evidence="9">
    <location>
        <begin position="383"/>
        <end position="463"/>
    </location>
</feature>
<dbReference type="InterPro" id="IPR050331">
    <property type="entry name" value="Zinc_finger"/>
</dbReference>
<dbReference type="SMART" id="SM00868">
    <property type="entry name" value="zf-AD"/>
    <property type="match status" value="1"/>
</dbReference>
<feature type="binding site" evidence="8">
    <location>
        <position position="8"/>
    </location>
    <ligand>
        <name>Zn(2+)</name>
        <dbReference type="ChEBI" id="CHEBI:29105"/>
    </ligand>
</feature>
<evidence type="ECO:0000256" key="3">
    <source>
        <dbReference type="ARBA" id="ARBA00022737"/>
    </source>
</evidence>
<feature type="binding site" evidence="8">
    <location>
        <position position="56"/>
    </location>
    <ligand>
        <name>Zn(2+)</name>
        <dbReference type="ChEBI" id="CHEBI:29105"/>
    </ligand>
</feature>
<comment type="caution">
    <text evidence="12">The sequence shown here is derived from an EMBL/GenBank/DDBJ whole genome shotgun (WGS) entry which is preliminary data.</text>
</comment>
<dbReference type="InterPro" id="IPR036236">
    <property type="entry name" value="Znf_C2H2_sf"/>
</dbReference>